<feature type="transmembrane region" description="Helical" evidence="7">
    <location>
        <begin position="95"/>
        <end position="115"/>
    </location>
</feature>
<dbReference type="InterPro" id="IPR004680">
    <property type="entry name" value="Cit_transptr-like_dom"/>
</dbReference>
<gene>
    <name evidence="9" type="ORF">MACH26_17200</name>
</gene>
<keyword evidence="4" id="KW-0677">Repeat</keyword>
<keyword evidence="5 7" id="KW-1133">Transmembrane helix</keyword>
<dbReference type="SUPFAM" id="SSF116726">
    <property type="entry name" value="TrkA C-terminal domain-like"/>
    <property type="match status" value="2"/>
</dbReference>
<feature type="transmembrane region" description="Helical" evidence="7">
    <location>
        <begin position="136"/>
        <end position="160"/>
    </location>
</feature>
<feature type="transmembrane region" description="Helical" evidence="7">
    <location>
        <begin position="172"/>
        <end position="190"/>
    </location>
</feature>
<keyword evidence="10" id="KW-1185">Reference proteome</keyword>
<dbReference type="InterPro" id="IPR051679">
    <property type="entry name" value="DASS-Related_Transporters"/>
</dbReference>
<evidence type="ECO:0000256" key="1">
    <source>
        <dbReference type="ARBA" id="ARBA00004141"/>
    </source>
</evidence>
<reference evidence="9" key="1">
    <citation type="submission" date="2023-01" db="EMBL/GenBank/DDBJ databases">
        <title>Complete genome sequence of Planctobacterium marinum strain Dej080120_11.</title>
        <authorList>
            <person name="Ueki S."/>
            <person name="Maruyama F."/>
        </authorList>
    </citation>
    <scope>NUCLEOTIDE SEQUENCE</scope>
    <source>
        <strain evidence="9">Dej080120_11</strain>
    </source>
</reference>
<dbReference type="Pfam" id="PF02080">
    <property type="entry name" value="TrkA_C"/>
    <property type="match status" value="2"/>
</dbReference>
<dbReference type="InterPro" id="IPR036721">
    <property type="entry name" value="RCK_C_sf"/>
</dbReference>
<dbReference type="GO" id="GO:0005886">
    <property type="term" value="C:plasma membrane"/>
    <property type="evidence" value="ECO:0007669"/>
    <property type="project" value="TreeGrafter"/>
</dbReference>
<name>A0AA48KS76_9ALTE</name>
<protein>
    <submittedName>
        <fullName evidence="9">Potassium transporter TrkA</fullName>
    </submittedName>
</protein>
<dbReference type="EMBL" id="AP027272">
    <property type="protein sequence ID" value="BDX06199.1"/>
    <property type="molecule type" value="Genomic_DNA"/>
</dbReference>
<keyword evidence="6 7" id="KW-0472">Membrane</keyword>
<evidence type="ECO:0000256" key="6">
    <source>
        <dbReference type="ARBA" id="ARBA00023136"/>
    </source>
</evidence>
<dbReference type="InterPro" id="IPR006037">
    <property type="entry name" value="RCK_C"/>
</dbReference>
<dbReference type="KEGG" id="pmaw:MACH26_17200"/>
<dbReference type="Proteomes" id="UP001333710">
    <property type="component" value="Chromosome"/>
</dbReference>
<feature type="transmembrane region" description="Helical" evidence="7">
    <location>
        <begin position="429"/>
        <end position="448"/>
    </location>
</feature>
<dbReference type="GO" id="GO:0006813">
    <property type="term" value="P:potassium ion transport"/>
    <property type="evidence" value="ECO:0007669"/>
    <property type="project" value="InterPro"/>
</dbReference>
<dbReference type="Gene3D" id="3.30.70.1450">
    <property type="entry name" value="Regulator of K+ conductance, C-terminal domain"/>
    <property type="match status" value="2"/>
</dbReference>
<feature type="transmembrane region" description="Helical" evidence="7">
    <location>
        <begin position="460"/>
        <end position="481"/>
    </location>
</feature>
<evidence type="ECO:0000256" key="3">
    <source>
        <dbReference type="ARBA" id="ARBA00022692"/>
    </source>
</evidence>
<dbReference type="PROSITE" id="PS51202">
    <property type="entry name" value="RCK_C"/>
    <property type="match status" value="2"/>
</dbReference>
<evidence type="ECO:0000256" key="7">
    <source>
        <dbReference type="SAM" id="Phobius"/>
    </source>
</evidence>
<keyword evidence="2" id="KW-0813">Transport</keyword>
<evidence type="ECO:0000256" key="2">
    <source>
        <dbReference type="ARBA" id="ARBA00022448"/>
    </source>
</evidence>
<dbReference type="PANTHER" id="PTHR43652">
    <property type="entry name" value="BASIC AMINO ACID ANTIPORTER YFCC-RELATED"/>
    <property type="match status" value="1"/>
</dbReference>
<keyword evidence="3 7" id="KW-0812">Transmembrane</keyword>
<dbReference type="Pfam" id="PF03600">
    <property type="entry name" value="CitMHS"/>
    <property type="match status" value="1"/>
</dbReference>
<feature type="transmembrane region" description="Helical" evidence="7">
    <location>
        <begin position="57"/>
        <end position="75"/>
    </location>
</feature>
<evidence type="ECO:0000256" key="5">
    <source>
        <dbReference type="ARBA" id="ARBA00022989"/>
    </source>
</evidence>
<feature type="domain" description="RCK C-terminal" evidence="8">
    <location>
        <begin position="282"/>
        <end position="367"/>
    </location>
</feature>
<comment type="subcellular location">
    <subcellularLocation>
        <location evidence="1">Membrane</location>
        <topology evidence="1">Multi-pass membrane protein</topology>
    </subcellularLocation>
</comment>
<sequence>MEITQILVLGIFLSTILGLVFSNKSPSLIFALATMTLLLTGSLEVNQVLSNLNNRGLVILVLLLLVSIGVDKSRIMKTLARKLITANKTLSTLKVLGISYFSSAILNNTAVVATLTGPLTHNQHIAPSKLLIPLSYAAILGGTVTLVGTSTNLIVDSFLIEHGQPGFRFWDFTLYGLTAGLSCCLLIYLLQGMLPDLKPRANEFKNYIIEAKVVDSSPLIGKSIEENHLRNLPELFLVEIVRKKQLISPVHPDTVIQAGDKLIFSGNIERVDTLDHIPGLSFFADSNGLLRENLTEVIITNRAPIIGKSLKAVGFRSMFDAAVMGIRRDGEKLSGKLGEIKLKAGDFLLLATGADFKTRPYLNNNFFLLNELKVEKKLHGWQDIIAVGGFLSAISLAAFNVLSLELTLLFLLVILVLTRVVSSNELKRSLPTNLIIVIVGALSLSAALENTGTIALLTDWLQPILLGSSPFMVLIAVYLSTLVLTELVTNNAAAALMFPFAWGISTAMNLPIMPFALAVAFAASASFISPWGYQTNLLVFSAGEYRFKDFVRIGLPISAAFSTIILFMLKWQYGF</sequence>
<evidence type="ECO:0000313" key="9">
    <source>
        <dbReference type="EMBL" id="BDX06199.1"/>
    </source>
</evidence>
<proteinExistence type="predicted"/>
<dbReference type="AlphaFoldDB" id="A0AA48KS76"/>
<organism evidence="9 10">
    <name type="scientific">Planctobacterium marinum</name>
    <dbReference type="NCBI Taxonomy" id="1631968"/>
    <lineage>
        <taxon>Bacteria</taxon>
        <taxon>Pseudomonadati</taxon>
        <taxon>Pseudomonadota</taxon>
        <taxon>Gammaproteobacteria</taxon>
        <taxon>Alteromonadales</taxon>
        <taxon>Alteromonadaceae</taxon>
        <taxon>Planctobacterium</taxon>
    </lineage>
</organism>
<evidence type="ECO:0000256" key="4">
    <source>
        <dbReference type="ARBA" id="ARBA00022737"/>
    </source>
</evidence>
<feature type="domain" description="RCK C-terminal" evidence="8">
    <location>
        <begin position="195"/>
        <end position="280"/>
    </location>
</feature>
<dbReference type="RefSeq" id="WP_338292229.1">
    <property type="nucleotide sequence ID" value="NZ_AP027272.1"/>
</dbReference>
<feature type="transmembrane region" description="Helical" evidence="7">
    <location>
        <begin position="28"/>
        <end position="45"/>
    </location>
</feature>
<dbReference type="GO" id="GO:0008324">
    <property type="term" value="F:monoatomic cation transmembrane transporter activity"/>
    <property type="evidence" value="ECO:0007669"/>
    <property type="project" value="InterPro"/>
</dbReference>
<evidence type="ECO:0000259" key="8">
    <source>
        <dbReference type="PROSITE" id="PS51202"/>
    </source>
</evidence>
<evidence type="ECO:0000313" key="10">
    <source>
        <dbReference type="Proteomes" id="UP001333710"/>
    </source>
</evidence>
<dbReference type="PANTHER" id="PTHR43652:SF2">
    <property type="entry name" value="BASIC AMINO ACID ANTIPORTER YFCC-RELATED"/>
    <property type="match status" value="1"/>
</dbReference>
<feature type="transmembrane region" description="Helical" evidence="7">
    <location>
        <begin position="553"/>
        <end position="571"/>
    </location>
</feature>
<accession>A0AA48KS76</accession>
<feature type="transmembrane region" description="Helical" evidence="7">
    <location>
        <begin position="384"/>
        <end position="417"/>
    </location>
</feature>